<dbReference type="EMBL" id="JAENHP010000010">
    <property type="protein sequence ID" value="MBM2619513.1"/>
    <property type="molecule type" value="Genomic_DNA"/>
</dbReference>
<dbReference type="InterPro" id="IPR010060">
    <property type="entry name" value="NRPS_synth"/>
</dbReference>
<organism evidence="7 8">
    <name type="scientific">Paractinoplanes ovalisporus</name>
    <dbReference type="NCBI Taxonomy" id="2810368"/>
    <lineage>
        <taxon>Bacteria</taxon>
        <taxon>Bacillati</taxon>
        <taxon>Actinomycetota</taxon>
        <taxon>Actinomycetes</taxon>
        <taxon>Micromonosporales</taxon>
        <taxon>Micromonosporaceae</taxon>
        <taxon>Paractinoplanes</taxon>
    </lineage>
</organism>
<dbReference type="InterPro" id="IPR020845">
    <property type="entry name" value="AMP-binding_CS"/>
</dbReference>
<dbReference type="CDD" id="cd19540">
    <property type="entry name" value="LCL_NRPS-like"/>
    <property type="match status" value="2"/>
</dbReference>
<dbReference type="Pfam" id="PF00668">
    <property type="entry name" value="Condensation"/>
    <property type="match status" value="4"/>
</dbReference>
<comment type="caution">
    <text evidence="7">The sequence shown here is derived from an EMBL/GenBank/DDBJ whole genome shotgun (WGS) entry which is preliminary data.</text>
</comment>
<dbReference type="Proteomes" id="UP000632138">
    <property type="component" value="Unassembled WGS sequence"/>
</dbReference>
<dbReference type="Gene3D" id="3.30.559.10">
    <property type="entry name" value="Chloramphenicol acetyltransferase-like domain"/>
    <property type="match status" value="4"/>
</dbReference>
<gene>
    <name evidence="7" type="ORF">JIG36_28560</name>
</gene>
<dbReference type="SUPFAM" id="SSF52777">
    <property type="entry name" value="CoA-dependent acyltransferases"/>
    <property type="match status" value="8"/>
</dbReference>
<dbReference type="InterPro" id="IPR025110">
    <property type="entry name" value="AMP-bd_C"/>
</dbReference>
<dbReference type="InterPro" id="IPR023213">
    <property type="entry name" value="CAT-like_dom_sf"/>
</dbReference>
<dbReference type="Gene3D" id="2.30.38.10">
    <property type="entry name" value="Luciferase, Domain 3"/>
    <property type="match status" value="3"/>
</dbReference>
<keyword evidence="4" id="KW-0677">Repeat</keyword>
<dbReference type="InterPro" id="IPR010071">
    <property type="entry name" value="AA_adenyl_dom"/>
</dbReference>
<dbReference type="RefSeq" id="WP_203379497.1">
    <property type="nucleotide sequence ID" value="NZ_JAENHP010000010.1"/>
</dbReference>
<dbReference type="CDD" id="cd19543">
    <property type="entry name" value="DCL_NRPS"/>
    <property type="match status" value="1"/>
</dbReference>
<dbReference type="Pfam" id="PF00550">
    <property type="entry name" value="PP-binding"/>
    <property type="match status" value="3"/>
</dbReference>
<dbReference type="Pfam" id="PF13193">
    <property type="entry name" value="AMP-binding_C"/>
    <property type="match status" value="3"/>
</dbReference>
<dbReference type="SMART" id="SM00823">
    <property type="entry name" value="PKS_PP"/>
    <property type="match status" value="3"/>
</dbReference>
<dbReference type="InterPro" id="IPR001242">
    <property type="entry name" value="Condensation_dom"/>
</dbReference>
<dbReference type="Gene3D" id="3.40.50.980">
    <property type="match status" value="6"/>
</dbReference>
<name>A0ABS2AI37_9ACTN</name>
<keyword evidence="5" id="KW-0045">Antibiotic biosynthesis</keyword>
<accession>A0ABS2AI37</accession>
<dbReference type="SUPFAM" id="SSF56801">
    <property type="entry name" value="Acetyl-CoA synthetase-like"/>
    <property type="match status" value="3"/>
</dbReference>
<evidence type="ECO:0000256" key="3">
    <source>
        <dbReference type="ARBA" id="ARBA00022553"/>
    </source>
</evidence>
<evidence type="ECO:0000256" key="2">
    <source>
        <dbReference type="ARBA" id="ARBA00022450"/>
    </source>
</evidence>
<feature type="domain" description="Carrier" evidence="6">
    <location>
        <begin position="2026"/>
        <end position="2101"/>
    </location>
</feature>
<protein>
    <submittedName>
        <fullName evidence="7">Amino acid adenylation domain-containing protein</fullName>
    </submittedName>
</protein>
<dbReference type="InterPro" id="IPR020806">
    <property type="entry name" value="PKS_PP-bd"/>
</dbReference>
<dbReference type="Pfam" id="PF00501">
    <property type="entry name" value="AMP-binding"/>
    <property type="match status" value="3"/>
</dbReference>
<evidence type="ECO:0000313" key="8">
    <source>
        <dbReference type="Proteomes" id="UP000632138"/>
    </source>
</evidence>
<dbReference type="InterPro" id="IPR000873">
    <property type="entry name" value="AMP-dep_synth/lig_dom"/>
</dbReference>
<dbReference type="Gene3D" id="1.10.1200.10">
    <property type="entry name" value="ACP-like"/>
    <property type="match status" value="3"/>
</dbReference>
<dbReference type="CDD" id="cd19534">
    <property type="entry name" value="E_NRPS"/>
    <property type="match status" value="1"/>
</dbReference>
<feature type="domain" description="Carrier" evidence="6">
    <location>
        <begin position="956"/>
        <end position="1031"/>
    </location>
</feature>
<evidence type="ECO:0000256" key="5">
    <source>
        <dbReference type="ARBA" id="ARBA00023194"/>
    </source>
</evidence>
<evidence type="ECO:0000256" key="4">
    <source>
        <dbReference type="ARBA" id="ARBA00022737"/>
    </source>
</evidence>
<dbReference type="PANTHER" id="PTHR45527:SF1">
    <property type="entry name" value="FATTY ACID SYNTHASE"/>
    <property type="match status" value="1"/>
</dbReference>
<dbReference type="PANTHER" id="PTHR45527">
    <property type="entry name" value="NONRIBOSOMAL PEPTIDE SYNTHETASE"/>
    <property type="match status" value="1"/>
</dbReference>
<feature type="domain" description="Carrier" evidence="6">
    <location>
        <begin position="3068"/>
        <end position="3142"/>
    </location>
</feature>
<dbReference type="NCBIfam" id="NF003417">
    <property type="entry name" value="PRK04813.1"/>
    <property type="match status" value="3"/>
</dbReference>
<dbReference type="Gene3D" id="3.30.559.30">
    <property type="entry name" value="Nonribosomal peptide synthetase, condensation domain"/>
    <property type="match status" value="4"/>
</dbReference>
<dbReference type="InterPro" id="IPR036736">
    <property type="entry name" value="ACP-like_sf"/>
</dbReference>
<keyword evidence="2" id="KW-0596">Phosphopantetheine</keyword>
<keyword evidence="3" id="KW-0597">Phosphoprotein</keyword>
<dbReference type="NCBIfam" id="TIGR01720">
    <property type="entry name" value="NRPS-para261"/>
    <property type="match status" value="1"/>
</dbReference>
<dbReference type="SUPFAM" id="SSF47336">
    <property type="entry name" value="ACP-like"/>
    <property type="match status" value="3"/>
</dbReference>
<evidence type="ECO:0000313" key="7">
    <source>
        <dbReference type="EMBL" id="MBM2619513.1"/>
    </source>
</evidence>
<dbReference type="CDD" id="cd17652">
    <property type="entry name" value="A_NRPS_CmdD_like"/>
    <property type="match status" value="1"/>
</dbReference>
<dbReference type="InterPro" id="IPR045851">
    <property type="entry name" value="AMP-bd_C_sf"/>
</dbReference>
<dbReference type="PROSITE" id="PS00012">
    <property type="entry name" value="PHOSPHOPANTETHEINE"/>
    <property type="match status" value="2"/>
</dbReference>
<dbReference type="InterPro" id="IPR006162">
    <property type="entry name" value="Ppantetheine_attach_site"/>
</dbReference>
<keyword evidence="8" id="KW-1185">Reference proteome</keyword>
<dbReference type="CDD" id="cd17651">
    <property type="entry name" value="A_NRPS_VisG_like"/>
    <property type="match status" value="1"/>
</dbReference>
<proteinExistence type="predicted"/>
<dbReference type="NCBIfam" id="TIGR01733">
    <property type="entry name" value="AA-adenyl-dom"/>
    <property type="match status" value="3"/>
</dbReference>
<dbReference type="PROSITE" id="PS00455">
    <property type="entry name" value="AMP_BINDING"/>
    <property type="match status" value="3"/>
</dbReference>
<dbReference type="PROSITE" id="PS50075">
    <property type="entry name" value="CARRIER"/>
    <property type="match status" value="3"/>
</dbReference>
<sequence length="3646" mass="390351">MTRTAIEDVLPLSPLQEGMLFHALQAGPDRDVYAAQLVIDLEGSLDVGAMRSSVDAMMNRHANLRAGFRHERLNRPVQVIPRKVAAPWQELDLRELSGTDQERELDRLTAEDAGRPFDLVAGPVLRFTLVRLSDNRHRLMFSAHHILLDGWSTARLLQELFETYGRGGDASRLAPVTPYRTYLGWLAERDRPAAESAWRELLADVGEPTLLVPGDPGPQGPPGELILTVPADLTDRVRETARRHDLTLNTVFQTCWGLVLAQLTGRDDVVFGTTVSGRPTDLSGMEEMVGLFINTVPLRLRVRPGDRLLDALSSVQRQITGMMPHQHLSLPDIQRLAGRNTLFDTLTVTENYPLGGEDFDELPGGLRLAGAKGTDANHYPLSLAALPGDVLRLRVGYRPEIFSTEAVQAVGARLEALFQAFVDDPEQLLGRLSALSSTEQAALLDLGRPNEVLAAGATFPALFAAQVERDPAAVAVVYEDTSLTYAELDRRSDALAGTLRGLGAGPERVVALLLPRSAEAVVAVLAVLKSGAAYLPVDTGYPAERIAYILGDADPVLVLTTSATAGTVPAACAAPRLSLDDIVPDESSPAPIEPAVAGNPAYVIYTSGSTGRPKGVVVTHAGLAGMARSHVRAFGAGPGCRVLQFASPGFDAAVWETVMGLLTGATLVTAPAERLRPGPDLVRLVAEQGVTHATIPPAALAVLSPDQFPSVRLLVVAGEATAAELVAAWSPGRTMVNAYGPTETTVCSSMSEPLSGDGTPPIGTAIGTAQLRVLDGALRPVLPGVTGELYVSGPCLARGYLGRPALSSERFVADPFADGERMYRTGDLVRWRDAEERAVLEFVGRADDQLKIRGFRVELGEIEAVLSRAAGVAQAVVVVREPEPGDKRLCSYVVAEPGAAALDPVALRRHVAAELPDYMVPGNFVVLDELPVTANGKLDRRALPEPDAAAELSGRAPRTPEEEILCGLFCELLGRPTVGIDDDFFELGGHSLLATRLITRARAVFGAELSLRAVFTSPTVAEIARQLRPAEQSTDLVPRERPDQVPLSFAQRRLWFLERFEDTKALYNVPLTVRLTGDLNIEALRAALGDVLVRHESLRTTFPEADGVPYQRVLDAGSAGLDFAVVDLTEARDTLDEAILAQTSVPFRLATDLPLRVRVFRVEPREHVLLVVMHHIVGDAWSMGILGRDLSMAYEARLAGDEPQLTPLPVQYADYAIWQHEMLGDESDGSSVAAAQLAYWSTALAGAPEELNLPVDRARPAVPSYGGGVVTFDVEPALHRGLLALARTNQASLFMVLQAGLAVLLSRSGAGADLPIGTPIAGRTDDAVDELIGFFLNTLVLRTDVSGDPSFRELLQRVRETDLAAFARQDLPFERLVEVLNPDRSTGRNPLFQVMFTVQNNRPAQLALPGLRVDAYDHFGDSSKFDLFVGFAERYDAEGEPDGLHGWMQYSSDLFDRRTVQEMVDRMVRILAEVTADSKLAVGRLDLLDPVERHRLLVQSAETAHDVDNASIPVLLERSVRAVPDVAAVVQGDRILTYSELNARANRLARLLIGQGVGPEDTVGVALPRSVELLIAVCAVVKAGAAYLPLDPSYPAERLTTMIADAGPAAVLTTEADRPTVEHDAPTLVLDDPNVIARLARQSDTDPTDADRSAPLRPESPAYVIYTSGSTGRPKGVVMPARAMTNLIAWHHAAIGGAAGTRVAQFTATSFDVSVQEILSTLLTGKTLVVPEDAVRRDAAAFARWMADERIGELYAPNLVVDAVAEAAAEAGITLPDLRVIAQAGEALLLTPRLRDLCVAHPGLRLHNHYGPTESHVVTAATLPAGTADWPSTAPIGRPIWNDRAYVLDDTLALVPSGVAGELYLAGEGIARGYWKRPGLTAERFVADPFGPAGSRLYRTGDLVRWNRDGELEFLGRRDQQVKIRGFRIELGEIESVLTRHAGVGSVAVLARNDRPGLQQLVAYVVPVGNTAPEAEELRKHVGAILPEYMVPSAFVMLDRLPLTPNGKLDRRALPEPVAADDQRRLPRTAQEATLCGLFAEVLGLPEVGLDDSFFALGGHSLLATRLTSRIRSVVGVEVAVRDLFERPTVAGITEVVGQALGARRVVTRRERPDTVPLSFAQRRLWFLNRFEEPNATYNMPLTVRLTGRLDRAALAAAVSDVVSRHESLRTVCADVDGVPQQVVLDIVPALDIEEVAAEDLDAALLAAAAAPFDLGREIPVRAHLFALSPTEHVLMLAMHHIAADGWSTVPLGRDLSAAYVARCAAKEPALEPLPVQYADFTLWQHELLGDENDPESMVAQQVSFWRETLDGLPPELPLPGIKPRPSAPTHAAASVPFSCDADLHRGLVELAAEHRATFFMVMQAALAALLGRLGCGTDIPIGTSIAGRTDDALDDLVGFFVNTLVLRTDLSGAPTFGELIERVRETDLAAYANQDVPFERLVELTNPERSLSRNPLFQVMLASDNTGEAALELGDVRVSPQPVGLTVARFDMTFSFTERHDAEGAPAGLEGGVSYRTDLFDHQTVEVLMERLAVFLRAAVADPGTPVDRFDVVPMREREQLAGWARTADAVPASTVPELFSAWASRTPEAPAVVSSDGTLTYAELDARVERLAGVLAGSGAGPESIVAVALPRSSELVVALLAVLRAGAAYLPVDLAYPADRISYMLDDSRPALLLTAEGATPVSATVPALVVGPDGAAAGPSAALTAPRPDHPAYVIYTSGSTGRPKGVVVSHGGAASLATTQAERLGAGPGSRVLQFASASFDAAFWEMCMALLTGGALVMASADEVAPGRPLAALLHQHAVTHATLPPVALAVTPADALPAGMTLVVAGEACSPELVAQFAPGRRMFNAYGPTETTVCASMSDPLDPAAGTPPIGRAVIGSRVYVLDQALRPVPTGVAGELYVGGAGLARGYLGRSGLTAARFVADPFGPAGSRLYRTGDLVRWNPDGQLSYIGRADAQVKIRGFRVELGEIESALTVGDEVAQAVVRVREDVPGRRQLVGYLVPATGAGIDVDAVRERVQRALPEYMIPAAFVLLDELPVTVNGKLDERALPAPSFTTGGGRAAADATEERLRSLFAEVLGLAEVGADDNFFNLGGDSIVSIQLVARARAAGLSFRSRDLFRHRTPAALAKVAQLVRTEQSRTGDGVGDVPLLPIQHWLRERGGPIDTFHQAVLLQTPAGLTPAGLSAVLQALLDGHDALRARLNRSGDEWSLRTSEPGSVTAGDLITRVDVSDLDDEQRRSVMAGHAGEAAGRLAPDDGVMVQAVWFDGGATERGRLLLVVNHLVIDAVSWRILLPDVRAAWTAVADGKEPRLEPVGTSLRRWSLALTEAARQPDRIAELPSWQQRLAAAPPPIPELATDPARDTAATVHAVTRSLPASLTAGLLTALPERYKAETREGLLAALVIAFADWRRRRFGGDDTTLLVDLEGHGREEIIEGAELTRTVGWFTSLYPVALRPGRIRWSEAWNGGPAVGHVVTQVKEQLRAISDQGIGYGMLRYLNPGTAPSLRDSAVPPVGFNYLGHFDTGGSTVQADWELAPEVGAVGGEDPRMPVPHALEVTASVQDTAEGPTLVLGWQCPAALLAPDVIDDLAETWLRALESVAIHVTHEGDVRMTPSDVTLTDVGQDELDELADEFGGWE</sequence>
<evidence type="ECO:0000259" key="6">
    <source>
        <dbReference type="PROSITE" id="PS50075"/>
    </source>
</evidence>
<reference evidence="7 8" key="1">
    <citation type="submission" date="2021-01" db="EMBL/GenBank/DDBJ databases">
        <title>Actinoplanes sp. nov. LDG1-06 isolated from lichen.</title>
        <authorList>
            <person name="Saeng-In P."/>
            <person name="Phongsopitanun W."/>
            <person name="Kanchanasin P."/>
            <person name="Yuki M."/>
            <person name="Kudo T."/>
            <person name="Ohkuma M."/>
            <person name="Tanasupawat S."/>
        </authorList>
    </citation>
    <scope>NUCLEOTIDE SEQUENCE [LARGE SCALE GENOMIC DNA]</scope>
    <source>
        <strain evidence="7 8">LDG1-06</strain>
    </source>
</reference>
<dbReference type="Gene3D" id="3.30.300.30">
    <property type="match status" value="3"/>
</dbReference>
<dbReference type="InterPro" id="IPR009081">
    <property type="entry name" value="PP-bd_ACP"/>
</dbReference>
<comment type="cofactor">
    <cofactor evidence="1">
        <name>pantetheine 4'-phosphate</name>
        <dbReference type="ChEBI" id="CHEBI:47942"/>
    </cofactor>
</comment>
<evidence type="ECO:0000256" key="1">
    <source>
        <dbReference type="ARBA" id="ARBA00001957"/>
    </source>
</evidence>